<gene>
    <name evidence="4" type="ORF">METZ01_LOCUS80389</name>
</gene>
<dbReference type="Pfam" id="PF00106">
    <property type="entry name" value="adh_short"/>
    <property type="match status" value="1"/>
</dbReference>
<accession>A0A381UH90</accession>
<dbReference type="Gene3D" id="3.40.50.720">
    <property type="entry name" value="NAD(P)-binding Rossmann-like Domain"/>
    <property type="match status" value="1"/>
</dbReference>
<dbReference type="SUPFAM" id="SSF51735">
    <property type="entry name" value="NAD(P)-binding Rossmann-fold domains"/>
    <property type="match status" value="1"/>
</dbReference>
<evidence type="ECO:0000313" key="4">
    <source>
        <dbReference type="EMBL" id="SVA27535.1"/>
    </source>
</evidence>
<evidence type="ECO:0000259" key="3">
    <source>
        <dbReference type="Pfam" id="PF00596"/>
    </source>
</evidence>
<sequence length="565" mass="61090">DHTHADAILALTNQEDGEDHVRRALGDGVAVLPYVKPGFSLGRQAAQALSDHSDIIAMVWMHHGIVVWGETARESYDRMIELVSRAETYLDQAASPKSKTKISKVADSCEQQLAAIAPIVRGLLATPTPGDRHSCQRVVLQALTDTKTNALLANLKPSLLVSPPLTGDHLFRTKPLPAWLQNPDFDDEESLRSQLESVLTAYSHNYQAYFERHKSRLSAVVTAHDAKPRVLFIDGLGALCAGTDATSARIVRDITDQTLAVKGRIAAMTGVYRVPGEEQLFDMEYLLQQQLKLTDHDGALTGTVAMVTGAAGAIGSGISARLLKAGAHVVIADVDESRLAEVREELEVNNADRVMAVRQDVSDPDSVAASFSKVFQTWGGLDSLVINAGLAHVSTLEQMDIDQFRRLEGVNTDGTLILLQAASQVFRKQRTGGDVVLISTKNVFAPGAEFGAYSATKAAAHQLARIASQEMAADDVRVNMVAPDAVFSHGTRRSGLWDEVGPGRMRARGLDEAGLEAYYRDRNLLKARITADHVAEGVLFFLERRTPTTGATLPIDGGLPDATPR</sequence>
<dbReference type="PANTHER" id="PTHR43669:SF3">
    <property type="entry name" value="ALCOHOL DEHYDROGENASE, PUTATIVE (AFU_ORTHOLOGUE AFUA_3G03445)-RELATED"/>
    <property type="match status" value="1"/>
</dbReference>
<comment type="similarity">
    <text evidence="1">Belongs to the short-chain dehydrogenases/reductases (SDR) family.</text>
</comment>
<dbReference type="InterPro" id="IPR036291">
    <property type="entry name" value="NAD(P)-bd_dom_sf"/>
</dbReference>
<dbReference type="InterPro" id="IPR001303">
    <property type="entry name" value="Aldolase_II/adducin_N"/>
</dbReference>
<keyword evidence="2" id="KW-0560">Oxidoreductase</keyword>
<dbReference type="InterPro" id="IPR036409">
    <property type="entry name" value="Aldolase_II/adducin_N_sf"/>
</dbReference>
<dbReference type="PANTHER" id="PTHR43669">
    <property type="entry name" value="5-KETO-D-GLUCONATE 5-REDUCTASE"/>
    <property type="match status" value="1"/>
</dbReference>
<dbReference type="PRINTS" id="PR00081">
    <property type="entry name" value="GDHRDH"/>
</dbReference>
<name>A0A381UH90_9ZZZZ</name>
<dbReference type="Gene3D" id="3.40.225.10">
    <property type="entry name" value="Class II aldolase/adducin N-terminal domain"/>
    <property type="match status" value="1"/>
</dbReference>
<evidence type="ECO:0000256" key="2">
    <source>
        <dbReference type="ARBA" id="ARBA00023002"/>
    </source>
</evidence>
<dbReference type="Pfam" id="PF00596">
    <property type="entry name" value="Aldolase_II"/>
    <property type="match status" value="1"/>
</dbReference>
<organism evidence="4">
    <name type="scientific">marine metagenome</name>
    <dbReference type="NCBI Taxonomy" id="408172"/>
    <lineage>
        <taxon>unclassified sequences</taxon>
        <taxon>metagenomes</taxon>
        <taxon>ecological metagenomes</taxon>
    </lineage>
</organism>
<proteinExistence type="inferred from homology"/>
<dbReference type="AlphaFoldDB" id="A0A381UH90"/>
<feature type="non-terminal residue" evidence="4">
    <location>
        <position position="1"/>
    </location>
</feature>
<feature type="domain" description="Class II aldolase/adducin N-terminal" evidence="3">
    <location>
        <begin position="2"/>
        <end position="90"/>
    </location>
</feature>
<dbReference type="SUPFAM" id="SSF53639">
    <property type="entry name" value="AraD/HMP-PK domain-like"/>
    <property type="match status" value="1"/>
</dbReference>
<dbReference type="EMBL" id="UINC01006438">
    <property type="protein sequence ID" value="SVA27535.1"/>
    <property type="molecule type" value="Genomic_DNA"/>
</dbReference>
<reference evidence="4" key="1">
    <citation type="submission" date="2018-05" db="EMBL/GenBank/DDBJ databases">
        <authorList>
            <person name="Lanie J.A."/>
            <person name="Ng W.-L."/>
            <person name="Kazmierczak K.M."/>
            <person name="Andrzejewski T.M."/>
            <person name="Davidsen T.M."/>
            <person name="Wayne K.J."/>
            <person name="Tettelin H."/>
            <person name="Glass J.I."/>
            <person name="Rusch D."/>
            <person name="Podicherti R."/>
            <person name="Tsui H.-C.T."/>
            <person name="Winkler M.E."/>
        </authorList>
    </citation>
    <scope>NUCLEOTIDE SEQUENCE</scope>
</reference>
<evidence type="ECO:0000256" key="1">
    <source>
        <dbReference type="ARBA" id="ARBA00006484"/>
    </source>
</evidence>
<protein>
    <recommendedName>
        <fullName evidence="3">Class II aldolase/adducin N-terminal domain-containing protein</fullName>
    </recommendedName>
</protein>
<dbReference type="GO" id="GO:0016491">
    <property type="term" value="F:oxidoreductase activity"/>
    <property type="evidence" value="ECO:0007669"/>
    <property type="project" value="UniProtKB-KW"/>
</dbReference>
<dbReference type="InterPro" id="IPR002347">
    <property type="entry name" value="SDR_fam"/>
</dbReference>